<gene>
    <name evidence="7" type="ORF">IAA06_01620</name>
</gene>
<dbReference type="Proteomes" id="UP000823842">
    <property type="component" value="Unassembled WGS sequence"/>
</dbReference>
<dbReference type="FunFam" id="1.10.10.10:FF:000001">
    <property type="entry name" value="LysR family transcriptional regulator"/>
    <property type="match status" value="1"/>
</dbReference>
<dbReference type="Pfam" id="PF03466">
    <property type="entry name" value="LysR_substrate"/>
    <property type="match status" value="1"/>
</dbReference>
<sequence length="334" mass="38062">MEKKTDFKAKEFSSPDSQSKNSTYPSRQISLSQTEETRDRLSLYHVFYTVGRTGNISRAARELYISQPAISRAIQKLEESLDTELFKRSSRGVTLTSSGELLFEKVKEAFVLLDEGEDALLHNRSKNIQRLRLGTSATLCNYVLVPHLKSYIKKYPQVRVTISCQSTYQTLQLLEQGKIDLGLIGRPKKLSGFQYLPLQKISDVFVSAKDYLKNQQALYPTEPLFHTATFMMLDEDNLTRQSVNTLLKERQIELRHILEVTSMDLLIRFAEIGMGVACVIREFVQEKLDSGALVEVPMNGAFPAREIGFVYRKDHDSIPHLDHFIQVPPGSLRP</sequence>
<dbReference type="PANTHER" id="PTHR30126">
    <property type="entry name" value="HTH-TYPE TRANSCRIPTIONAL REGULATOR"/>
    <property type="match status" value="1"/>
</dbReference>
<evidence type="ECO:0000313" key="8">
    <source>
        <dbReference type="Proteomes" id="UP000823842"/>
    </source>
</evidence>
<organism evidence="7 8">
    <name type="scientific">Candidatus Blautia faecavium</name>
    <dbReference type="NCBI Taxonomy" id="2838487"/>
    <lineage>
        <taxon>Bacteria</taxon>
        <taxon>Bacillati</taxon>
        <taxon>Bacillota</taxon>
        <taxon>Clostridia</taxon>
        <taxon>Lachnospirales</taxon>
        <taxon>Lachnospiraceae</taxon>
        <taxon>Blautia</taxon>
    </lineage>
</organism>
<feature type="compositionally biased region" description="Polar residues" evidence="5">
    <location>
        <begin position="14"/>
        <end position="33"/>
    </location>
</feature>
<dbReference type="Gene3D" id="3.40.190.10">
    <property type="entry name" value="Periplasmic binding protein-like II"/>
    <property type="match status" value="2"/>
</dbReference>
<dbReference type="InterPro" id="IPR036390">
    <property type="entry name" value="WH_DNA-bd_sf"/>
</dbReference>
<evidence type="ECO:0000256" key="4">
    <source>
        <dbReference type="ARBA" id="ARBA00023163"/>
    </source>
</evidence>
<comment type="caution">
    <text evidence="7">The sequence shown here is derived from an EMBL/GenBank/DDBJ whole genome shotgun (WGS) entry which is preliminary data.</text>
</comment>
<dbReference type="CDD" id="cd05466">
    <property type="entry name" value="PBP2_LTTR_substrate"/>
    <property type="match status" value="1"/>
</dbReference>
<dbReference type="EMBL" id="DWYZ01000039">
    <property type="protein sequence ID" value="HJB27481.1"/>
    <property type="molecule type" value="Genomic_DNA"/>
</dbReference>
<dbReference type="PROSITE" id="PS50931">
    <property type="entry name" value="HTH_LYSR"/>
    <property type="match status" value="1"/>
</dbReference>
<evidence type="ECO:0000259" key="6">
    <source>
        <dbReference type="PROSITE" id="PS50931"/>
    </source>
</evidence>
<dbReference type="Gene3D" id="1.10.10.10">
    <property type="entry name" value="Winged helix-like DNA-binding domain superfamily/Winged helix DNA-binding domain"/>
    <property type="match status" value="1"/>
</dbReference>
<dbReference type="PRINTS" id="PR00039">
    <property type="entry name" value="HTHLYSR"/>
</dbReference>
<accession>A0A9D2RVA3</accession>
<evidence type="ECO:0000256" key="5">
    <source>
        <dbReference type="SAM" id="MobiDB-lite"/>
    </source>
</evidence>
<dbReference type="InterPro" id="IPR005119">
    <property type="entry name" value="LysR_subst-bd"/>
</dbReference>
<reference evidence="7" key="1">
    <citation type="journal article" date="2021" name="PeerJ">
        <title>Extensive microbial diversity within the chicken gut microbiome revealed by metagenomics and culture.</title>
        <authorList>
            <person name="Gilroy R."/>
            <person name="Ravi A."/>
            <person name="Getino M."/>
            <person name="Pursley I."/>
            <person name="Horton D.L."/>
            <person name="Alikhan N.F."/>
            <person name="Baker D."/>
            <person name="Gharbi K."/>
            <person name="Hall N."/>
            <person name="Watson M."/>
            <person name="Adriaenssens E.M."/>
            <person name="Foster-Nyarko E."/>
            <person name="Jarju S."/>
            <person name="Secka A."/>
            <person name="Antonio M."/>
            <person name="Oren A."/>
            <person name="Chaudhuri R.R."/>
            <person name="La Ragione R."/>
            <person name="Hildebrand F."/>
            <person name="Pallen M.J."/>
        </authorList>
    </citation>
    <scope>NUCLEOTIDE SEQUENCE</scope>
    <source>
        <strain evidence="7">ChiSjej1B19-5720</strain>
    </source>
</reference>
<keyword evidence="3" id="KW-0238">DNA-binding</keyword>
<name>A0A9D2RVA3_9FIRM</name>
<dbReference type="SUPFAM" id="SSF46785">
    <property type="entry name" value="Winged helix' DNA-binding domain"/>
    <property type="match status" value="1"/>
</dbReference>
<dbReference type="SUPFAM" id="SSF53850">
    <property type="entry name" value="Periplasmic binding protein-like II"/>
    <property type="match status" value="1"/>
</dbReference>
<dbReference type="GO" id="GO:0000976">
    <property type="term" value="F:transcription cis-regulatory region binding"/>
    <property type="evidence" value="ECO:0007669"/>
    <property type="project" value="TreeGrafter"/>
</dbReference>
<dbReference type="Pfam" id="PF00126">
    <property type="entry name" value="HTH_1"/>
    <property type="match status" value="1"/>
</dbReference>
<proteinExistence type="inferred from homology"/>
<feature type="domain" description="HTH lysR-type" evidence="6">
    <location>
        <begin position="45"/>
        <end position="96"/>
    </location>
</feature>
<dbReference type="PANTHER" id="PTHR30126:SF64">
    <property type="entry name" value="HTH-TYPE TRANSCRIPTIONAL REGULATOR CITR"/>
    <property type="match status" value="1"/>
</dbReference>
<feature type="compositionally biased region" description="Basic and acidic residues" evidence="5">
    <location>
        <begin position="1"/>
        <end position="13"/>
    </location>
</feature>
<evidence type="ECO:0000313" key="7">
    <source>
        <dbReference type="EMBL" id="HJB27481.1"/>
    </source>
</evidence>
<evidence type="ECO:0000256" key="1">
    <source>
        <dbReference type="ARBA" id="ARBA00009437"/>
    </source>
</evidence>
<evidence type="ECO:0000256" key="2">
    <source>
        <dbReference type="ARBA" id="ARBA00023015"/>
    </source>
</evidence>
<dbReference type="GO" id="GO:0003700">
    <property type="term" value="F:DNA-binding transcription factor activity"/>
    <property type="evidence" value="ECO:0007669"/>
    <property type="project" value="InterPro"/>
</dbReference>
<keyword evidence="4" id="KW-0804">Transcription</keyword>
<protein>
    <submittedName>
        <fullName evidence="7">LysR family transcriptional regulator</fullName>
    </submittedName>
</protein>
<dbReference type="InterPro" id="IPR000847">
    <property type="entry name" value="LysR_HTH_N"/>
</dbReference>
<dbReference type="InterPro" id="IPR036388">
    <property type="entry name" value="WH-like_DNA-bd_sf"/>
</dbReference>
<feature type="region of interest" description="Disordered" evidence="5">
    <location>
        <begin position="1"/>
        <end position="33"/>
    </location>
</feature>
<reference evidence="7" key="2">
    <citation type="submission" date="2021-04" db="EMBL/GenBank/DDBJ databases">
        <authorList>
            <person name="Gilroy R."/>
        </authorList>
    </citation>
    <scope>NUCLEOTIDE SEQUENCE</scope>
    <source>
        <strain evidence="7">ChiSjej1B19-5720</strain>
    </source>
</reference>
<evidence type="ECO:0000256" key="3">
    <source>
        <dbReference type="ARBA" id="ARBA00023125"/>
    </source>
</evidence>
<keyword evidence="2" id="KW-0805">Transcription regulation</keyword>
<comment type="similarity">
    <text evidence="1">Belongs to the LysR transcriptional regulatory family.</text>
</comment>
<dbReference type="AlphaFoldDB" id="A0A9D2RVA3"/>